<proteinExistence type="predicted"/>
<sequence length="123" mass="13672">MKSARTSLRDIRGARGDELVLQLLVTLRITVQKHGPLDVPAARNEAPSVKLACSKIHENDACEHHKPHFLVMIVGGTSHIACRLWRKLRRHTSHDSALALRQYASVNHVPDAGHLVSVIHGQF</sequence>
<evidence type="ECO:0000313" key="1">
    <source>
        <dbReference type="EMBL" id="EMD31246.1"/>
    </source>
</evidence>
<organism evidence="1 2">
    <name type="scientific">Ceriporiopsis subvermispora (strain B)</name>
    <name type="common">White-rot fungus</name>
    <name type="synonym">Gelatoporia subvermispora</name>
    <dbReference type="NCBI Taxonomy" id="914234"/>
    <lineage>
        <taxon>Eukaryota</taxon>
        <taxon>Fungi</taxon>
        <taxon>Dikarya</taxon>
        <taxon>Basidiomycota</taxon>
        <taxon>Agaricomycotina</taxon>
        <taxon>Agaricomycetes</taxon>
        <taxon>Polyporales</taxon>
        <taxon>Gelatoporiaceae</taxon>
        <taxon>Gelatoporia</taxon>
    </lineage>
</organism>
<feature type="non-terminal residue" evidence="1">
    <location>
        <position position="1"/>
    </location>
</feature>
<gene>
    <name evidence="1" type="ORF">CERSUDRAFT_119945</name>
</gene>
<accession>M2QXI5</accession>
<evidence type="ECO:0000313" key="2">
    <source>
        <dbReference type="Proteomes" id="UP000016930"/>
    </source>
</evidence>
<dbReference type="EMBL" id="KB445821">
    <property type="protein sequence ID" value="EMD31246.1"/>
    <property type="molecule type" value="Genomic_DNA"/>
</dbReference>
<protein>
    <submittedName>
        <fullName evidence="1">Uncharacterized protein</fullName>
    </submittedName>
</protein>
<dbReference type="AlphaFoldDB" id="M2QXI5"/>
<reference evidence="1 2" key="1">
    <citation type="journal article" date="2012" name="Proc. Natl. Acad. Sci. U.S.A.">
        <title>Comparative genomics of Ceriporiopsis subvermispora and Phanerochaete chrysosporium provide insight into selective ligninolysis.</title>
        <authorList>
            <person name="Fernandez-Fueyo E."/>
            <person name="Ruiz-Duenas F.J."/>
            <person name="Ferreira P."/>
            <person name="Floudas D."/>
            <person name="Hibbett D.S."/>
            <person name="Canessa P."/>
            <person name="Larrondo L.F."/>
            <person name="James T.Y."/>
            <person name="Seelenfreund D."/>
            <person name="Lobos S."/>
            <person name="Polanco R."/>
            <person name="Tello M."/>
            <person name="Honda Y."/>
            <person name="Watanabe T."/>
            <person name="Watanabe T."/>
            <person name="Ryu J.S."/>
            <person name="Kubicek C.P."/>
            <person name="Schmoll M."/>
            <person name="Gaskell J."/>
            <person name="Hammel K.E."/>
            <person name="St John F.J."/>
            <person name="Vanden Wymelenberg A."/>
            <person name="Sabat G."/>
            <person name="Splinter BonDurant S."/>
            <person name="Syed K."/>
            <person name="Yadav J.S."/>
            <person name="Doddapaneni H."/>
            <person name="Subramanian V."/>
            <person name="Lavin J.L."/>
            <person name="Oguiza J.A."/>
            <person name="Perez G."/>
            <person name="Pisabarro A.G."/>
            <person name="Ramirez L."/>
            <person name="Santoyo F."/>
            <person name="Master E."/>
            <person name="Coutinho P.M."/>
            <person name="Henrissat B."/>
            <person name="Lombard V."/>
            <person name="Magnuson J.K."/>
            <person name="Kuees U."/>
            <person name="Hori C."/>
            <person name="Igarashi K."/>
            <person name="Samejima M."/>
            <person name="Held B.W."/>
            <person name="Barry K.W."/>
            <person name="LaButti K.M."/>
            <person name="Lapidus A."/>
            <person name="Lindquist E.A."/>
            <person name="Lucas S.M."/>
            <person name="Riley R."/>
            <person name="Salamov A.A."/>
            <person name="Hoffmeister D."/>
            <person name="Schwenk D."/>
            <person name="Hadar Y."/>
            <person name="Yarden O."/>
            <person name="de Vries R.P."/>
            <person name="Wiebenga A."/>
            <person name="Stenlid J."/>
            <person name="Eastwood D."/>
            <person name="Grigoriev I.V."/>
            <person name="Berka R.M."/>
            <person name="Blanchette R.A."/>
            <person name="Kersten P."/>
            <person name="Martinez A.T."/>
            <person name="Vicuna R."/>
            <person name="Cullen D."/>
        </authorList>
    </citation>
    <scope>NUCLEOTIDE SEQUENCE [LARGE SCALE GENOMIC DNA]</scope>
    <source>
        <strain evidence="1 2">B</strain>
    </source>
</reference>
<dbReference type="Proteomes" id="UP000016930">
    <property type="component" value="Unassembled WGS sequence"/>
</dbReference>
<name>M2QXI5_CERS8</name>
<dbReference type="HOGENOM" id="CLU_2020658_0_0_1"/>
<keyword evidence="2" id="KW-1185">Reference proteome</keyword>